<evidence type="ECO:0000313" key="5">
    <source>
        <dbReference type="Proteomes" id="UP000837801"/>
    </source>
</evidence>
<name>A0A9P0W0S1_9ASCO</name>
<dbReference type="GO" id="GO:0051666">
    <property type="term" value="P:actin cortical patch localization"/>
    <property type="evidence" value="ECO:0007669"/>
    <property type="project" value="InterPro"/>
</dbReference>
<dbReference type="InterPro" id="IPR036028">
    <property type="entry name" value="SH3-like_dom_sf"/>
</dbReference>
<dbReference type="InterPro" id="IPR046982">
    <property type="entry name" value="BIN3/RVS161-like"/>
</dbReference>
<dbReference type="Proteomes" id="UP000837801">
    <property type="component" value="Unassembled WGS sequence"/>
</dbReference>
<dbReference type="OrthoDB" id="10255128at2759"/>
<gene>
    <name evidence="4" type="ORF">CLIB1423_24S00980</name>
</gene>
<dbReference type="InterPro" id="IPR001452">
    <property type="entry name" value="SH3_domain"/>
</dbReference>
<evidence type="ECO:0000256" key="1">
    <source>
        <dbReference type="ARBA" id="ARBA00022443"/>
    </source>
</evidence>
<dbReference type="InterPro" id="IPR027267">
    <property type="entry name" value="AH/BAR_dom_sf"/>
</dbReference>
<dbReference type="GO" id="GO:1990528">
    <property type="term" value="C:Rvs161p-Rvs167p complex"/>
    <property type="evidence" value="ECO:0007669"/>
    <property type="project" value="TreeGrafter"/>
</dbReference>
<dbReference type="GO" id="GO:0043332">
    <property type="term" value="C:mating projection tip"/>
    <property type="evidence" value="ECO:0007669"/>
    <property type="project" value="TreeGrafter"/>
</dbReference>
<keyword evidence="1 2" id="KW-0728">SH3 domain</keyword>
<keyword evidence="5" id="KW-1185">Reference proteome</keyword>
<dbReference type="GO" id="GO:0097320">
    <property type="term" value="P:plasma membrane tubulation"/>
    <property type="evidence" value="ECO:0007669"/>
    <property type="project" value="TreeGrafter"/>
</dbReference>
<comment type="caution">
    <text evidence="4">The sequence shown here is derived from an EMBL/GenBank/DDBJ whole genome shotgun (WGS) entry which is preliminary data.</text>
</comment>
<evidence type="ECO:0000256" key="2">
    <source>
        <dbReference type="PROSITE-ProRule" id="PRU00192"/>
    </source>
</evidence>
<dbReference type="InterPro" id="IPR004148">
    <property type="entry name" value="BAR_dom"/>
</dbReference>
<organism evidence="4 5">
    <name type="scientific">[Candida] railenensis</name>
    <dbReference type="NCBI Taxonomy" id="45579"/>
    <lineage>
        <taxon>Eukaryota</taxon>
        <taxon>Fungi</taxon>
        <taxon>Dikarya</taxon>
        <taxon>Ascomycota</taxon>
        <taxon>Saccharomycotina</taxon>
        <taxon>Pichiomycetes</taxon>
        <taxon>Debaryomycetaceae</taxon>
        <taxon>Kurtzmaniella</taxon>
    </lineage>
</organism>
<sequence>MLENRGPGWQYIKKVLRSSTDAEDKTIDPEFDKMVEEFELVVQQFNVLNLNCKNYVDGVQNLLALGQSIGILIKDLYNPTLKVKDSHFYQQTPVIEEELDLWKEIGAFSDLISNVELSIRDEIEWLQFKCSSTVKEVKLIAQNIASYSMRKRNRAIYELDSSRRKLGQFSSDTQGELSSRQQKVLQHYEEELERNEETYTSINVLLKLELPIFFELVNQVMELFQQVAYYIQLMVVYQFKNNISNETKDLWDLDRKVNVKAFNYQLQAAIDGAKQLKIIKFRDNFFFDSLMSRPANESNRMCEAIFSFEAQNEGDLTIKKGDIISLLDTKTYWYKGTLDGKVGIFPYNYVKFIN</sequence>
<dbReference type="GO" id="GO:0031097">
    <property type="term" value="C:medial cortex"/>
    <property type="evidence" value="ECO:0007669"/>
    <property type="project" value="TreeGrafter"/>
</dbReference>
<protein>
    <recommendedName>
        <fullName evidence="3">SH3 domain-containing protein</fullName>
    </recommendedName>
</protein>
<evidence type="ECO:0000313" key="4">
    <source>
        <dbReference type="EMBL" id="CAH2355318.1"/>
    </source>
</evidence>
<dbReference type="GO" id="GO:0008289">
    <property type="term" value="F:lipid binding"/>
    <property type="evidence" value="ECO:0007669"/>
    <property type="project" value="TreeGrafter"/>
</dbReference>
<dbReference type="Gene3D" id="1.20.1270.60">
    <property type="entry name" value="Arfaptin homology (AH) domain/BAR domain"/>
    <property type="match status" value="1"/>
</dbReference>
<dbReference type="SMART" id="SM00326">
    <property type="entry name" value="SH3"/>
    <property type="match status" value="1"/>
</dbReference>
<reference evidence="4" key="1">
    <citation type="submission" date="2022-03" db="EMBL/GenBank/DDBJ databases">
        <authorList>
            <person name="Legras J.-L."/>
            <person name="Devillers H."/>
            <person name="Grondin C."/>
        </authorList>
    </citation>
    <scope>NUCLEOTIDE SEQUENCE</scope>
    <source>
        <strain evidence="4">CLIB 1423</strain>
    </source>
</reference>
<dbReference type="PRINTS" id="PR00452">
    <property type="entry name" value="SH3DOMAIN"/>
</dbReference>
<evidence type="ECO:0000259" key="3">
    <source>
        <dbReference type="PROSITE" id="PS50002"/>
    </source>
</evidence>
<dbReference type="SUPFAM" id="SSF50044">
    <property type="entry name" value="SH3-domain"/>
    <property type="match status" value="1"/>
</dbReference>
<dbReference type="PANTHER" id="PTHR47174:SF1">
    <property type="entry name" value="REDUCED VIABILITY UPON STARVATION PROTEIN 167"/>
    <property type="match status" value="1"/>
</dbReference>
<dbReference type="Gene3D" id="2.30.30.40">
    <property type="entry name" value="SH3 Domains"/>
    <property type="match status" value="1"/>
</dbReference>
<accession>A0A9P0W0S1</accession>
<dbReference type="GO" id="GO:0030479">
    <property type="term" value="C:actin cortical patch"/>
    <property type="evidence" value="ECO:0007669"/>
    <property type="project" value="TreeGrafter"/>
</dbReference>
<dbReference type="Pfam" id="PF03114">
    <property type="entry name" value="BAR"/>
    <property type="match status" value="1"/>
</dbReference>
<dbReference type="AlphaFoldDB" id="A0A9P0W0S1"/>
<dbReference type="PANTHER" id="PTHR47174">
    <property type="entry name" value="BRIDGING INTEGRATOR 3"/>
    <property type="match status" value="1"/>
</dbReference>
<dbReference type="Pfam" id="PF00018">
    <property type="entry name" value="SH3_1"/>
    <property type="match status" value="1"/>
</dbReference>
<dbReference type="EMBL" id="CAKXYY010000024">
    <property type="protein sequence ID" value="CAH2355318.1"/>
    <property type="molecule type" value="Genomic_DNA"/>
</dbReference>
<dbReference type="GO" id="GO:0006897">
    <property type="term" value="P:endocytosis"/>
    <property type="evidence" value="ECO:0007669"/>
    <property type="project" value="InterPro"/>
</dbReference>
<dbReference type="PROSITE" id="PS50002">
    <property type="entry name" value="SH3"/>
    <property type="match status" value="1"/>
</dbReference>
<proteinExistence type="predicted"/>
<dbReference type="SUPFAM" id="SSF103657">
    <property type="entry name" value="BAR/IMD domain-like"/>
    <property type="match status" value="1"/>
</dbReference>
<feature type="domain" description="SH3" evidence="3">
    <location>
        <begin position="297"/>
        <end position="354"/>
    </location>
</feature>